<dbReference type="EMBL" id="JAGFBR010000006">
    <property type="protein sequence ID" value="KAH0465130.1"/>
    <property type="molecule type" value="Genomic_DNA"/>
</dbReference>
<gene>
    <name evidence="1" type="ORF">IEQ34_005233</name>
</gene>
<dbReference type="Proteomes" id="UP000775213">
    <property type="component" value="Unassembled WGS sequence"/>
</dbReference>
<organism evidence="1 2">
    <name type="scientific">Dendrobium chrysotoxum</name>
    <name type="common">Orchid</name>
    <dbReference type="NCBI Taxonomy" id="161865"/>
    <lineage>
        <taxon>Eukaryota</taxon>
        <taxon>Viridiplantae</taxon>
        <taxon>Streptophyta</taxon>
        <taxon>Embryophyta</taxon>
        <taxon>Tracheophyta</taxon>
        <taxon>Spermatophyta</taxon>
        <taxon>Magnoliopsida</taxon>
        <taxon>Liliopsida</taxon>
        <taxon>Asparagales</taxon>
        <taxon>Orchidaceae</taxon>
        <taxon>Epidendroideae</taxon>
        <taxon>Malaxideae</taxon>
        <taxon>Dendrobiinae</taxon>
        <taxon>Dendrobium</taxon>
    </lineage>
</organism>
<comment type="caution">
    <text evidence="1">The sequence shown here is derived from an EMBL/GenBank/DDBJ whole genome shotgun (WGS) entry which is preliminary data.</text>
</comment>
<accession>A0AAV7HAI0</accession>
<proteinExistence type="predicted"/>
<protein>
    <submittedName>
        <fullName evidence="1">Uncharacterized protein</fullName>
    </submittedName>
</protein>
<dbReference type="AlphaFoldDB" id="A0AAV7HAI0"/>
<sequence length="73" mass="8167">MQQYATFTAMVVSSMRWEKGSLEAAALLLLQQQPKRGTSISFDRSTSLKVLRHGSEESIEVAKEFKLQGKVAH</sequence>
<evidence type="ECO:0000313" key="1">
    <source>
        <dbReference type="EMBL" id="KAH0465130.1"/>
    </source>
</evidence>
<keyword evidence="2" id="KW-1185">Reference proteome</keyword>
<name>A0AAV7HAI0_DENCH</name>
<evidence type="ECO:0000313" key="2">
    <source>
        <dbReference type="Proteomes" id="UP000775213"/>
    </source>
</evidence>
<reference evidence="1 2" key="1">
    <citation type="journal article" date="2021" name="Hortic Res">
        <title>Chromosome-scale assembly of the Dendrobium chrysotoxum genome enhances the understanding of orchid evolution.</title>
        <authorList>
            <person name="Zhang Y."/>
            <person name="Zhang G.Q."/>
            <person name="Zhang D."/>
            <person name="Liu X.D."/>
            <person name="Xu X.Y."/>
            <person name="Sun W.H."/>
            <person name="Yu X."/>
            <person name="Zhu X."/>
            <person name="Wang Z.W."/>
            <person name="Zhao X."/>
            <person name="Zhong W.Y."/>
            <person name="Chen H."/>
            <person name="Yin W.L."/>
            <person name="Huang T."/>
            <person name="Niu S.C."/>
            <person name="Liu Z.J."/>
        </authorList>
    </citation>
    <scope>NUCLEOTIDE SEQUENCE [LARGE SCALE GENOMIC DNA]</scope>
    <source>
        <strain evidence="1">Lindl</strain>
    </source>
</reference>